<protein>
    <recommendedName>
        <fullName evidence="1">Flavodoxin-like domain-containing protein</fullName>
    </recommendedName>
</protein>
<dbReference type="GO" id="GO:0006783">
    <property type="term" value="P:heme biosynthetic process"/>
    <property type="evidence" value="ECO:0007669"/>
    <property type="project" value="TreeGrafter"/>
</dbReference>
<dbReference type="GO" id="GO:0009055">
    <property type="term" value="F:electron transfer activity"/>
    <property type="evidence" value="ECO:0007669"/>
    <property type="project" value="InterPro"/>
</dbReference>
<dbReference type="InterPro" id="IPR026816">
    <property type="entry name" value="Flavodoxin_dom"/>
</dbReference>
<feature type="domain" description="Flavodoxin-like" evidence="1">
    <location>
        <begin position="3"/>
        <end position="149"/>
    </location>
</feature>
<dbReference type="InterPro" id="IPR052200">
    <property type="entry name" value="Protoporphyrinogen_IX_DH"/>
</dbReference>
<dbReference type="PANTHER" id="PTHR38030:SF2">
    <property type="entry name" value="PROTOPORPHYRINOGEN IX DEHYDROGENASE [QUINONE]"/>
    <property type="match status" value="1"/>
</dbReference>
<dbReference type="InterPro" id="IPR001226">
    <property type="entry name" value="Flavodoxin_CS"/>
</dbReference>
<gene>
    <name evidence="2" type="ORF">SDC9_97866</name>
</gene>
<dbReference type="AlphaFoldDB" id="A0A645AD62"/>
<dbReference type="Pfam" id="PF12724">
    <property type="entry name" value="Flavodoxin_5"/>
    <property type="match status" value="1"/>
</dbReference>
<organism evidence="2">
    <name type="scientific">bioreactor metagenome</name>
    <dbReference type="NCBI Taxonomy" id="1076179"/>
    <lineage>
        <taxon>unclassified sequences</taxon>
        <taxon>metagenomes</taxon>
        <taxon>ecological metagenomes</taxon>
    </lineage>
</organism>
<name>A0A645AD62_9ZZZZ</name>
<dbReference type="GO" id="GO:0010181">
    <property type="term" value="F:FMN binding"/>
    <property type="evidence" value="ECO:0007669"/>
    <property type="project" value="InterPro"/>
</dbReference>
<dbReference type="InterPro" id="IPR029039">
    <property type="entry name" value="Flavoprotein-like_sf"/>
</dbReference>
<comment type="caution">
    <text evidence="2">The sequence shown here is derived from an EMBL/GenBank/DDBJ whole genome shotgun (WGS) entry which is preliminary data.</text>
</comment>
<accession>A0A645AD62</accession>
<dbReference type="InterPro" id="IPR008254">
    <property type="entry name" value="Flavodoxin/NO_synth"/>
</dbReference>
<dbReference type="Gene3D" id="3.40.50.360">
    <property type="match status" value="1"/>
</dbReference>
<dbReference type="PROSITE" id="PS50902">
    <property type="entry name" value="FLAVODOXIN_LIKE"/>
    <property type="match status" value="1"/>
</dbReference>
<reference evidence="2" key="1">
    <citation type="submission" date="2019-08" db="EMBL/GenBank/DDBJ databases">
        <authorList>
            <person name="Kucharzyk K."/>
            <person name="Murdoch R.W."/>
            <person name="Higgins S."/>
            <person name="Loffler F."/>
        </authorList>
    </citation>
    <scope>NUCLEOTIDE SEQUENCE</scope>
</reference>
<proteinExistence type="predicted"/>
<sequence length="177" mass="20738">MKSIVVYESRYGSTEKYAKWIGKELDCRVSKIGDISTVDLLNYDNIIFGGWLHAGTIKGFKNIYKDIDKFRSKNLIVFYVGLSIMDDKIYEEVKKNNFKDIDNIKQFYLRGAFNYNNLTIADKLMMNMFKRILKKQKEEEIDENTKGMLDAYVTPVDFTDKENIKPIIKSVKEINLQ</sequence>
<evidence type="ECO:0000259" key="1">
    <source>
        <dbReference type="PROSITE" id="PS50902"/>
    </source>
</evidence>
<dbReference type="PROSITE" id="PS00201">
    <property type="entry name" value="FLAVODOXIN"/>
    <property type="match status" value="1"/>
</dbReference>
<dbReference type="EMBL" id="VSSQ01013270">
    <property type="protein sequence ID" value="MPM51119.1"/>
    <property type="molecule type" value="Genomic_DNA"/>
</dbReference>
<dbReference type="SUPFAM" id="SSF52218">
    <property type="entry name" value="Flavoproteins"/>
    <property type="match status" value="1"/>
</dbReference>
<dbReference type="PANTHER" id="PTHR38030">
    <property type="entry name" value="PROTOPORPHYRINOGEN IX DEHYDROGENASE [MENAQUINONE]"/>
    <property type="match status" value="1"/>
</dbReference>
<evidence type="ECO:0000313" key="2">
    <source>
        <dbReference type="EMBL" id="MPM51119.1"/>
    </source>
</evidence>
<dbReference type="GO" id="GO:0070819">
    <property type="term" value="F:menaquinone-dependent protoporphyrinogen oxidase activity"/>
    <property type="evidence" value="ECO:0007669"/>
    <property type="project" value="TreeGrafter"/>
</dbReference>